<dbReference type="GO" id="GO:0005737">
    <property type="term" value="C:cytoplasm"/>
    <property type="evidence" value="ECO:0007669"/>
    <property type="project" value="UniProtKB-ARBA"/>
</dbReference>
<dbReference type="PANTHER" id="PTHR28570:SF2">
    <property type="entry name" value="M18 FAMILY AMINOPEPTIDASE 1-RELATED"/>
    <property type="match status" value="1"/>
</dbReference>
<evidence type="ECO:0000256" key="9">
    <source>
        <dbReference type="RuleBase" id="RU004386"/>
    </source>
</evidence>
<evidence type="ECO:0000256" key="4">
    <source>
        <dbReference type="ARBA" id="ARBA00022670"/>
    </source>
</evidence>
<dbReference type="EMBL" id="QUSK01000001">
    <property type="protein sequence ID" value="RGD78272.1"/>
    <property type="molecule type" value="Genomic_DNA"/>
</dbReference>
<evidence type="ECO:0000256" key="7">
    <source>
        <dbReference type="ARBA" id="ARBA00022833"/>
    </source>
</evidence>
<name>A0A3E3E8S1_9FIRM</name>
<dbReference type="AlphaFoldDB" id="A0A3E3E8S1"/>
<keyword evidence="7 9" id="KW-0862">Zinc</keyword>
<dbReference type="SUPFAM" id="SSF101821">
    <property type="entry name" value="Aminopeptidase/glucanase lid domain"/>
    <property type="match status" value="1"/>
</dbReference>
<dbReference type="SUPFAM" id="SSF53187">
    <property type="entry name" value="Zn-dependent exopeptidases"/>
    <property type="match status" value="1"/>
</dbReference>
<dbReference type="PRINTS" id="PR00932">
    <property type="entry name" value="AMINO1PTASE"/>
</dbReference>
<evidence type="ECO:0000256" key="8">
    <source>
        <dbReference type="ARBA" id="ARBA00023049"/>
    </source>
</evidence>
<keyword evidence="5 9" id="KW-0479">Metal-binding</keyword>
<dbReference type="NCBIfam" id="NF002600">
    <property type="entry name" value="PRK02256.1"/>
    <property type="match status" value="1"/>
</dbReference>
<keyword evidence="8 9" id="KW-0482">Metalloprotease</keyword>
<keyword evidence="3 9" id="KW-0031">Aminopeptidase</keyword>
<evidence type="ECO:0000256" key="5">
    <source>
        <dbReference type="ARBA" id="ARBA00022723"/>
    </source>
</evidence>
<evidence type="ECO:0000313" key="12">
    <source>
        <dbReference type="Proteomes" id="UP000260721"/>
    </source>
</evidence>
<keyword evidence="4 9" id="KW-0645">Protease</keyword>
<evidence type="ECO:0000256" key="3">
    <source>
        <dbReference type="ARBA" id="ARBA00022438"/>
    </source>
</evidence>
<comment type="similarity">
    <text evidence="2 9">Belongs to the peptidase M18 family.</text>
</comment>
<organism evidence="11 12">
    <name type="scientific">Faecalicoccus pleomorphus</name>
    <dbReference type="NCBI Taxonomy" id="1323"/>
    <lineage>
        <taxon>Bacteria</taxon>
        <taxon>Bacillati</taxon>
        <taxon>Bacillota</taxon>
        <taxon>Erysipelotrichia</taxon>
        <taxon>Erysipelotrichales</taxon>
        <taxon>Erysipelotrichaceae</taxon>
        <taxon>Faecalicoccus</taxon>
    </lineage>
</organism>
<dbReference type="Proteomes" id="UP000260721">
    <property type="component" value="Unassembled WGS sequence"/>
</dbReference>
<comment type="cofactor">
    <cofactor evidence="1 10">
        <name>Zn(2+)</name>
        <dbReference type="ChEBI" id="CHEBI:29105"/>
    </cofactor>
</comment>
<dbReference type="RefSeq" id="WP_117445141.1">
    <property type="nucleotide sequence ID" value="NZ_CALCIP010000034.1"/>
</dbReference>
<keyword evidence="6 9" id="KW-0378">Hydrolase</keyword>
<dbReference type="STRING" id="1123313.GCA_000420345_00364"/>
<dbReference type="PANTHER" id="PTHR28570">
    <property type="entry name" value="ASPARTYL AMINOPEPTIDASE"/>
    <property type="match status" value="1"/>
</dbReference>
<dbReference type="Pfam" id="PF02127">
    <property type="entry name" value="Peptidase_M18"/>
    <property type="match status" value="1"/>
</dbReference>
<dbReference type="InterPro" id="IPR001948">
    <property type="entry name" value="Peptidase_M18"/>
</dbReference>
<evidence type="ECO:0000313" key="11">
    <source>
        <dbReference type="EMBL" id="RGD78272.1"/>
    </source>
</evidence>
<evidence type="ECO:0000256" key="2">
    <source>
        <dbReference type="ARBA" id="ARBA00008290"/>
    </source>
</evidence>
<comment type="caution">
    <text evidence="11">The sequence shown here is derived from an EMBL/GenBank/DDBJ whole genome shotgun (WGS) entry which is preliminary data.</text>
</comment>
<dbReference type="GO" id="GO:0008270">
    <property type="term" value="F:zinc ion binding"/>
    <property type="evidence" value="ECO:0007669"/>
    <property type="project" value="InterPro"/>
</dbReference>
<dbReference type="InterPro" id="IPR023358">
    <property type="entry name" value="Peptidase_M18_dom2"/>
</dbReference>
<evidence type="ECO:0000256" key="1">
    <source>
        <dbReference type="ARBA" id="ARBA00001947"/>
    </source>
</evidence>
<gene>
    <name evidence="11" type="ORF">DXC78_00065</name>
</gene>
<accession>A0A3E3E8S1</accession>
<evidence type="ECO:0000256" key="10">
    <source>
        <dbReference type="RuleBase" id="RU004387"/>
    </source>
</evidence>
<dbReference type="GO" id="GO:0006508">
    <property type="term" value="P:proteolysis"/>
    <property type="evidence" value="ECO:0007669"/>
    <property type="project" value="UniProtKB-KW"/>
</dbReference>
<sequence length="458" mass="50792">MKSAWLQYDENEKQNVFSFNEQYMKMISKAKTERLFISEAIALAKAKGYQDIQDVIENQKELKPGDKVYVNMMNKSMALMNIGTDPLEKGLNILGAHVDSPRLDVKPNPLYEDGGLALLDLHYYGGIKKYQWVTVPLALMGVVCLKDGTTKEISIGTKENDPVFVVSDLLIHLSQERMKENASNVIPGENLNVTFGNIPVADEEKEAIKKNCLAILKNQYGIEEEDFFSAELEFVPADPARSCGLDSSMVIGYGQDDRVCAYTSLMAQLDCESVKRTSVTLLVDKEEVGSQGATGMHSQFFENFVREILYAMGYKDERTLKRTLQNSTMLSSDVAAAHDPNYPEASSPNNQAYLGCGVALLKYVGARGKSGSNDANAEYMAHLRNIMDQNHVKIQYVELGKVDLGGGGTIAYILANYGMQVVDFGVPVLNMHSPFEVSSKADVYEAYKGYKAFLQNMN</sequence>
<evidence type="ECO:0000256" key="6">
    <source>
        <dbReference type="ARBA" id="ARBA00022801"/>
    </source>
</evidence>
<proteinExistence type="inferred from homology"/>
<dbReference type="Gene3D" id="2.30.250.10">
    <property type="entry name" value="Aminopeptidase i, Domain 2"/>
    <property type="match status" value="1"/>
</dbReference>
<protein>
    <recommendedName>
        <fullName evidence="10">M18 family aminopeptidase</fullName>
        <ecNumber evidence="10">3.4.11.-</ecNumber>
    </recommendedName>
</protein>
<dbReference type="Gene3D" id="3.40.630.10">
    <property type="entry name" value="Zn peptidases"/>
    <property type="match status" value="1"/>
</dbReference>
<dbReference type="GO" id="GO:0004177">
    <property type="term" value="F:aminopeptidase activity"/>
    <property type="evidence" value="ECO:0007669"/>
    <property type="project" value="UniProtKB-KW"/>
</dbReference>
<dbReference type="GO" id="GO:0008237">
    <property type="term" value="F:metallopeptidase activity"/>
    <property type="evidence" value="ECO:0007669"/>
    <property type="project" value="UniProtKB-KW"/>
</dbReference>
<reference evidence="11 12" key="1">
    <citation type="submission" date="2018-08" db="EMBL/GenBank/DDBJ databases">
        <title>A genome reference for cultivated species of the human gut microbiota.</title>
        <authorList>
            <person name="Zou Y."/>
            <person name="Xue W."/>
            <person name="Luo G."/>
        </authorList>
    </citation>
    <scope>NUCLEOTIDE SEQUENCE [LARGE SCALE GENOMIC DNA]</scope>
    <source>
        <strain evidence="11 12">TF08-11</strain>
    </source>
</reference>
<dbReference type="EC" id="3.4.11.-" evidence="10"/>